<proteinExistence type="predicted"/>
<name>A0A556MJG8_9FLAO</name>
<protein>
    <submittedName>
        <fullName evidence="2">DUF4292 domain-containing protein</fullName>
    </submittedName>
</protein>
<keyword evidence="3" id="KW-1185">Reference proteome</keyword>
<dbReference type="Pfam" id="PF14125">
    <property type="entry name" value="DUF4292"/>
    <property type="match status" value="1"/>
</dbReference>
<organism evidence="2 3">
    <name type="scientific">Fluviicola chungangensis</name>
    <dbReference type="NCBI Taxonomy" id="2597671"/>
    <lineage>
        <taxon>Bacteria</taxon>
        <taxon>Pseudomonadati</taxon>
        <taxon>Bacteroidota</taxon>
        <taxon>Flavobacteriia</taxon>
        <taxon>Flavobacteriales</taxon>
        <taxon>Crocinitomicaceae</taxon>
        <taxon>Fluviicola</taxon>
    </lineage>
</organism>
<reference evidence="2 3" key="1">
    <citation type="submission" date="2019-07" db="EMBL/GenBank/DDBJ databases">
        <authorList>
            <person name="Huq M.A."/>
        </authorList>
    </citation>
    <scope>NUCLEOTIDE SEQUENCE [LARGE SCALE GENOMIC DNA]</scope>
    <source>
        <strain evidence="2 3">MAH-3</strain>
    </source>
</reference>
<feature type="compositionally biased region" description="Basic and acidic residues" evidence="1">
    <location>
        <begin position="210"/>
        <end position="232"/>
    </location>
</feature>
<dbReference type="Proteomes" id="UP000316008">
    <property type="component" value="Unassembled WGS sequence"/>
</dbReference>
<evidence type="ECO:0000313" key="2">
    <source>
        <dbReference type="EMBL" id="TSJ40013.1"/>
    </source>
</evidence>
<dbReference type="AlphaFoldDB" id="A0A556MJG8"/>
<dbReference type="OrthoDB" id="1466615at2"/>
<comment type="caution">
    <text evidence="2">The sequence shown here is derived from an EMBL/GenBank/DDBJ whole genome shotgun (WGS) entry which is preliminary data.</text>
</comment>
<gene>
    <name evidence="2" type="ORF">FO442_17045</name>
</gene>
<dbReference type="EMBL" id="VLPL01000010">
    <property type="protein sequence ID" value="TSJ40013.1"/>
    <property type="molecule type" value="Genomic_DNA"/>
</dbReference>
<evidence type="ECO:0000313" key="3">
    <source>
        <dbReference type="Proteomes" id="UP000316008"/>
    </source>
</evidence>
<accession>A0A556MJG8</accession>
<sequence length="329" mass="38477">MPFSNWETQTKRLNYGKKHFHLDQRINYLPKKFSQKYMSIRNINWLGLALVVVLGACARRPVADKPVKLEKRKTSELLYAMDSLSTVRPNSFYTKIKCHFSDTNRRVSFKTSIRAVKDSAINPIITYAGIPIVNSLIRHDSLFISNRKDKCVIRTTMNYIKESFGVDFDYRNIEELLLGLPVAYDTAQKYFQINDPYNYIISSHRKRVIKKENKTKHDKDNNINPRRDRNGNEDENEDNVMIRYFIHPSLKSVSRMVIDSPEDTTHISVDYIGRDTLDTYLLPKEVTIDIVTARNHIVLTMDYDKTEVNTPQEIYFVIPEEYGNCDSEK</sequence>
<evidence type="ECO:0000256" key="1">
    <source>
        <dbReference type="SAM" id="MobiDB-lite"/>
    </source>
</evidence>
<feature type="region of interest" description="Disordered" evidence="1">
    <location>
        <begin position="210"/>
        <end position="235"/>
    </location>
</feature>
<dbReference type="InterPro" id="IPR025634">
    <property type="entry name" value="DUF4292"/>
</dbReference>